<keyword evidence="2" id="KW-1185">Reference proteome</keyword>
<organism evidence="1 2">
    <name type="scientific">Levilactobacillus bambusae</name>
    <dbReference type="NCBI Taxonomy" id="2024736"/>
    <lineage>
        <taxon>Bacteria</taxon>
        <taxon>Bacillati</taxon>
        <taxon>Bacillota</taxon>
        <taxon>Bacilli</taxon>
        <taxon>Lactobacillales</taxon>
        <taxon>Lactobacillaceae</taxon>
        <taxon>Levilactobacillus</taxon>
    </lineage>
</organism>
<name>A0A2V1N160_9LACO</name>
<comment type="caution">
    <text evidence="1">The sequence shown here is derived from an EMBL/GenBank/DDBJ whole genome shotgun (WGS) entry which is preliminary data.</text>
</comment>
<dbReference type="RefSeq" id="WP_109249690.1">
    <property type="nucleotide sequence ID" value="NZ_QCXQ01000001.1"/>
</dbReference>
<proteinExistence type="predicted"/>
<accession>A0A2V1N160</accession>
<evidence type="ECO:0000313" key="1">
    <source>
        <dbReference type="EMBL" id="PWG00977.1"/>
    </source>
</evidence>
<sequence length="69" mass="8062">MSEPAYDSKSRIILANHSELQEAISELDDLLEQDTEIPQVTYDRLSDIKSRLVDWKPEFKEVLPWQTTV</sequence>
<gene>
    <name evidence="1" type="ORF">DCM90_02035</name>
</gene>
<dbReference type="EMBL" id="QCXQ01000001">
    <property type="protein sequence ID" value="PWG00977.1"/>
    <property type="molecule type" value="Genomic_DNA"/>
</dbReference>
<evidence type="ECO:0000313" key="2">
    <source>
        <dbReference type="Proteomes" id="UP000245080"/>
    </source>
</evidence>
<reference evidence="1 2" key="1">
    <citation type="journal article" date="2018" name="Int. J. Syst. Evol. Microbiol.">
        <title>Lactobacillus bambusae sp. nov., isolated from a traditional fermented Ma-bamboo shoots of Taiwan.</title>
        <authorList>
            <person name="Wang L.-T."/>
        </authorList>
    </citation>
    <scope>NUCLEOTIDE SEQUENCE [LARGE SCALE GENOMIC DNA]</scope>
    <source>
        <strain evidence="1 2">BS-W1</strain>
    </source>
</reference>
<dbReference type="AlphaFoldDB" id="A0A2V1N160"/>
<dbReference type="Proteomes" id="UP000245080">
    <property type="component" value="Unassembled WGS sequence"/>
</dbReference>
<protein>
    <submittedName>
        <fullName evidence="1">Uncharacterized protein</fullName>
    </submittedName>
</protein>